<dbReference type="PANTHER" id="PTHR35038">
    <property type="entry name" value="DISSIMILATORY SULFITE REDUCTASE SIRA"/>
    <property type="match status" value="1"/>
</dbReference>
<sequence>MVLLLWAGAPAQSASIVANKHNLSATGPGTIKATSEGEVCVFCHVPHNSRATGPLWNRDQPVGSYTPYTSSTRKISAPGQPTGASLLCLSCHDGTIALGKVSSRTANIAIAGGKNNFLLGDQSYIGTDLSDDHPVSFLYSSVLSNTELRTPTGAVKLDASGQMQCTSCHSPHDNANGKFLVVSNIKSGLCTNCHNKSYWAASDHQTSTKTWNGVGTNPWLHTTNTPQNVTNNACESCHRPHTAPGRQQLLNSATEETNCLVCHSGTVATSAKNIQIELNKTSQHSVGAYLNVHDAGEANLMTTAHVECQDCHNPHSANSTAGSAPGTTPIALPGSLSNVRGITISGAAVSPVTAEYQICLRCHGDSTSRTPASRTARVIVQTNTRLEFDTANPSYHPIAGVGKATGVTGKTVPSLIAPWTTTSVMNCSDCHNNNAGPNTGGTGPNGPHGSTNPLLLERSYVVTDPATESAANYALCYKCHSRTAIIGTGAGSFKEHNKHIVGETTSCNVCHDPHGISSTQGTALSNSRLINFQTGVVTKSGAQAIRWERVGTTGGRCYLSCHGKDHNGLSY</sequence>
<feature type="domain" description="Doubled CXXCH motif" evidence="2">
    <location>
        <begin position="426"/>
        <end position="483"/>
    </location>
</feature>
<protein>
    <recommendedName>
        <fullName evidence="2">Doubled CXXCH motif domain-containing protein</fullName>
    </recommendedName>
</protein>
<dbReference type="AlphaFoldDB" id="Q222N7"/>
<evidence type="ECO:0000313" key="4">
    <source>
        <dbReference type="Proteomes" id="UP000008332"/>
    </source>
</evidence>
<dbReference type="InterPro" id="IPR036280">
    <property type="entry name" value="Multihaem_cyt_sf"/>
</dbReference>
<dbReference type="Proteomes" id="UP000008332">
    <property type="component" value="Chromosome"/>
</dbReference>
<dbReference type="NCBIfam" id="TIGR01905">
    <property type="entry name" value="paired_CXXCH_1"/>
    <property type="match status" value="2"/>
</dbReference>
<proteinExistence type="predicted"/>
<dbReference type="InterPro" id="IPR010177">
    <property type="entry name" value="Paired_CXXCH_1"/>
</dbReference>
<gene>
    <name evidence="3" type="ordered locus">Rfer_0259</name>
</gene>
<keyword evidence="4" id="KW-1185">Reference proteome</keyword>
<dbReference type="Gene3D" id="1.10.1130.10">
    <property type="entry name" value="Flavocytochrome C3, Chain A"/>
    <property type="match status" value="2"/>
</dbReference>
<dbReference type="GO" id="GO:0016491">
    <property type="term" value="F:oxidoreductase activity"/>
    <property type="evidence" value="ECO:0007669"/>
    <property type="project" value="TreeGrafter"/>
</dbReference>
<feature type="domain" description="Doubled CXXCH motif" evidence="2">
    <location>
        <begin position="228"/>
        <end position="266"/>
    </location>
</feature>
<keyword evidence="1" id="KW-0732">Signal</keyword>
<evidence type="ECO:0000313" key="3">
    <source>
        <dbReference type="EMBL" id="ABD68016.1"/>
    </source>
</evidence>
<dbReference type="SUPFAM" id="SSF48695">
    <property type="entry name" value="Multiheme cytochromes"/>
    <property type="match status" value="2"/>
</dbReference>
<evidence type="ECO:0000259" key="2">
    <source>
        <dbReference type="Pfam" id="PF09699"/>
    </source>
</evidence>
<reference evidence="4" key="1">
    <citation type="submission" date="2006-02" db="EMBL/GenBank/DDBJ databases">
        <title>Complete sequence of chromosome of Rhodoferax ferrireducens DSM 15236.</title>
        <authorList>
            <person name="Copeland A."/>
            <person name="Lucas S."/>
            <person name="Lapidus A."/>
            <person name="Barry K."/>
            <person name="Detter J.C."/>
            <person name="Glavina del Rio T."/>
            <person name="Hammon N."/>
            <person name="Israni S."/>
            <person name="Pitluck S."/>
            <person name="Brettin T."/>
            <person name="Bruce D."/>
            <person name="Han C."/>
            <person name="Tapia R."/>
            <person name="Gilna P."/>
            <person name="Kiss H."/>
            <person name="Schmutz J."/>
            <person name="Larimer F."/>
            <person name="Land M."/>
            <person name="Kyrpides N."/>
            <person name="Ivanova N."/>
            <person name="Richardson P."/>
        </authorList>
    </citation>
    <scope>NUCLEOTIDE SEQUENCE [LARGE SCALE GENOMIC DNA]</scope>
    <source>
        <strain evidence="4">ATCC BAA-621 / DSM 15236 / T118</strain>
    </source>
</reference>
<organism evidence="3 4">
    <name type="scientific">Albidiferax ferrireducens (strain ATCC BAA-621 / DSM 15236 / T118)</name>
    <name type="common">Rhodoferax ferrireducens</name>
    <dbReference type="NCBI Taxonomy" id="338969"/>
    <lineage>
        <taxon>Bacteria</taxon>
        <taxon>Pseudomonadati</taxon>
        <taxon>Pseudomonadota</taxon>
        <taxon>Betaproteobacteria</taxon>
        <taxon>Burkholderiales</taxon>
        <taxon>Comamonadaceae</taxon>
        <taxon>Rhodoferax</taxon>
    </lineage>
</organism>
<evidence type="ECO:0000256" key="1">
    <source>
        <dbReference type="ARBA" id="ARBA00022729"/>
    </source>
</evidence>
<dbReference type="KEGG" id="rfr:Rfer_0259"/>
<accession>Q222N7</accession>
<dbReference type="STRING" id="338969.Rfer_0259"/>
<dbReference type="EMBL" id="CP000267">
    <property type="protein sequence ID" value="ABD68016.1"/>
    <property type="molecule type" value="Genomic_DNA"/>
</dbReference>
<dbReference type="InterPro" id="IPR051829">
    <property type="entry name" value="Multiheme_Cytochr_ET"/>
</dbReference>
<dbReference type="HOGENOM" id="CLU_017029_0_0_4"/>
<dbReference type="eggNOG" id="COG3303">
    <property type="taxonomic scope" value="Bacteria"/>
</dbReference>
<dbReference type="PANTHER" id="PTHR35038:SF6">
    <property type="entry name" value="SURFACE LOCALIZED DECAHEME CYTOCHROME C LIPOPROTEIN"/>
    <property type="match status" value="1"/>
</dbReference>
<dbReference type="Pfam" id="PF09699">
    <property type="entry name" value="Paired_CXXCH_1"/>
    <property type="match status" value="3"/>
</dbReference>
<name>Q222N7_ALBFT</name>
<feature type="domain" description="Doubled CXXCH motif" evidence="2">
    <location>
        <begin position="163"/>
        <end position="196"/>
    </location>
</feature>